<feature type="domain" description="Gcp-like" evidence="1">
    <location>
        <begin position="1"/>
        <end position="74"/>
    </location>
</feature>
<comment type="caution">
    <text evidence="2">The sequence shown here is derived from an EMBL/GenBank/DDBJ whole genome shotgun (WGS) entry which is preliminary data.</text>
</comment>
<name>A0A2M6P1R6_9BACT</name>
<dbReference type="SUPFAM" id="SSF53067">
    <property type="entry name" value="Actin-like ATPase domain"/>
    <property type="match status" value="1"/>
</dbReference>
<organism evidence="2 3">
    <name type="scientific">Candidatus Magasanikbacteria bacterium CG10_big_fil_rev_8_21_14_0_10_38_6</name>
    <dbReference type="NCBI Taxonomy" id="1974647"/>
    <lineage>
        <taxon>Bacteria</taxon>
        <taxon>Candidatus Magasanikiibacteriota</taxon>
    </lineage>
</organism>
<dbReference type="AlphaFoldDB" id="A0A2M6P1R6"/>
<evidence type="ECO:0000259" key="1">
    <source>
        <dbReference type="Pfam" id="PF00814"/>
    </source>
</evidence>
<dbReference type="Pfam" id="PF00814">
    <property type="entry name" value="TsaD"/>
    <property type="match status" value="1"/>
</dbReference>
<sequence>DFCASFEQAIVDVLVKKTKKAMEMYHPKTLILSGGVSANPKLREALSQLTAAFPDCQFRRPLPQYCMDNAAMIAMAGYYHAKNNDYTDWKTVLADPQWHIYPTL</sequence>
<dbReference type="PANTHER" id="PTHR11735:SF6">
    <property type="entry name" value="TRNA N6-ADENOSINE THREONYLCARBAMOYLTRANSFERASE, MITOCHONDRIAL"/>
    <property type="match status" value="1"/>
</dbReference>
<evidence type="ECO:0000313" key="2">
    <source>
        <dbReference type="EMBL" id="PIR77499.1"/>
    </source>
</evidence>
<dbReference type="Gene3D" id="3.30.420.40">
    <property type="match status" value="2"/>
</dbReference>
<dbReference type="InterPro" id="IPR043129">
    <property type="entry name" value="ATPase_NBD"/>
</dbReference>
<protein>
    <recommendedName>
        <fullName evidence="1">Gcp-like domain-containing protein</fullName>
    </recommendedName>
</protein>
<dbReference type="PANTHER" id="PTHR11735">
    <property type="entry name" value="TRNA N6-ADENOSINE THREONYLCARBAMOYLTRANSFERASE"/>
    <property type="match status" value="1"/>
</dbReference>
<feature type="non-terminal residue" evidence="2">
    <location>
        <position position="1"/>
    </location>
</feature>
<dbReference type="EMBL" id="PFBW01000095">
    <property type="protein sequence ID" value="PIR77499.1"/>
    <property type="molecule type" value="Genomic_DNA"/>
</dbReference>
<evidence type="ECO:0000313" key="3">
    <source>
        <dbReference type="Proteomes" id="UP000228528"/>
    </source>
</evidence>
<reference evidence="3" key="1">
    <citation type="submission" date="2017-09" db="EMBL/GenBank/DDBJ databases">
        <title>Depth-based differentiation of microbial function through sediment-hosted aquifers and enrichment of novel symbionts in the deep terrestrial subsurface.</title>
        <authorList>
            <person name="Probst A.J."/>
            <person name="Ladd B."/>
            <person name="Jarett J.K."/>
            <person name="Geller-Mcgrath D.E."/>
            <person name="Sieber C.M.K."/>
            <person name="Emerson J.B."/>
            <person name="Anantharaman K."/>
            <person name="Thomas B.C."/>
            <person name="Malmstrom R."/>
            <person name="Stieglmeier M."/>
            <person name="Klingl A."/>
            <person name="Woyke T."/>
            <person name="Ryan C.M."/>
            <person name="Banfield J.F."/>
        </authorList>
    </citation>
    <scope>NUCLEOTIDE SEQUENCE [LARGE SCALE GENOMIC DNA]</scope>
</reference>
<dbReference type="InterPro" id="IPR000905">
    <property type="entry name" value="Gcp-like_dom"/>
</dbReference>
<proteinExistence type="predicted"/>
<accession>A0A2M6P1R6</accession>
<gene>
    <name evidence="2" type="ORF">COU30_02105</name>
</gene>
<dbReference type="Proteomes" id="UP000228528">
    <property type="component" value="Unassembled WGS sequence"/>
</dbReference>